<organism evidence="1 2">
    <name type="scientific">Candidatus Uhrbacteria bacterium RIFCSPLOWO2_02_FULL_49_11</name>
    <dbReference type="NCBI Taxonomy" id="1802409"/>
    <lineage>
        <taxon>Bacteria</taxon>
        <taxon>Candidatus Uhriibacteriota</taxon>
    </lineage>
</organism>
<dbReference type="EMBL" id="MGER01000053">
    <property type="protein sequence ID" value="OGL87830.1"/>
    <property type="molecule type" value="Genomic_DNA"/>
</dbReference>
<gene>
    <name evidence="1" type="ORF">A3I42_00435</name>
</gene>
<dbReference type="Gene3D" id="3.40.50.2300">
    <property type="match status" value="1"/>
</dbReference>
<accession>A0A1F7VBB6</accession>
<evidence type="ECO:0000313" key="2">
    <source>
        <dbReference type="Proteomes" id="UP000178264"/>
    </source>
</evidence>
<dbReference type="Proteomes" id="UP000178264">
    <property type="component" value="Unassembled WGS sequence"/>
</dbReference>
<protein>
    <recommendedName>
        <fullName evidence="3">Leucine-binding protein domain-containing protein</fullName>
    </recommendedName>
</protein>
<dbReference type="InterPro" id="IPR028082">
    <property type="entry name" value="Peripla_BP_I"/>
</dbReference>
<comment type="caution">
    <text evidence="1">The sequence shown here is derived from an EMBL/GenBank/DDBJ whole genome shotgun (WGS) entry which is preliminary data.</text>
</comment>
<dbReference type="SUPFAM" id="SSF53822">
    <property type="entry name" value="Periplasmic binding protein-like I"/>
    <property type="match status" value="1"/>
</dbReference>
<sequence>MATELYFDETAGPAADFLASYETRYGEKVEFPGYITSMYSQMYLIKAGMEAVGNDATKLKDWLSGVKGWKHALGELTFDENGDRVGEYAIKEVQADGSLKELSVVKPQ</sequence>
<evidence type="ECO:0000313" key="1">
    <source>
        <dbReference type="EMBL" id="OGL87830.1"/>
    </source>
</evidence>
<reference evidence="1 2" key="1">
    <citation type="journal article" date="2016" name="Nat. Commun.">
        <title>Thousands of microbial genomes shed light on interconnected biogeochemical processes in an aquifer system.</title>
        <authorList>
            <person name="Anantharaman K."/>
            <person name="Brown C.T."/>
            <person name="Hug L.A."/>
            <person name="Sharon I."/>
            <person name="Castelle C.J."/>
            <person name="Probst A.J."/>
            <person name="Thomas B.C."/>
            <person name="Singh A."/>
            <person name="Wilkins M.J."/>
            <person name="Karaoz U."/>
            <person name="Brodie E.L."/>
            <person name="Williams K.H."/>
            <person name="Hubbard S.S."/>
            <person name="Banfield J.F."/>
        </authorList>
    </citation>
    <scope>NUCLEOTIDE SEQUENCE [LARGE SCALE GENOMIC DNA]</scope>
</reference>
<evidence type="ECO:0008006" key="3">
    <source>
        <dbReference type="Google" id="ProtNLM"/>
    </source>
</evidence>
<name>A0A1F7VBB6_9BACT</name>
<dbReference type="AlphaFoldDB" id="A0A1F7VBB6"/>
<proteinExistence type="predicted"/>